<dbReference type="Gene3D" id="3.40.50.1000">
    <property type="entry name" value="HAD superfamily/HAD-like"/>
    <property type="match status" value="1"/>
</dbReference>
<comment type="function">
    <text evidence="1">May function as somatic storage protein during early seedling development.</text>
</comment>
<dbReference type="PIRSF" id="PIRSF002674">
    <property type="entry name" value="VSP"/>
    <property type="match status" value="1"/>
</dbReference>
<evidence type="ECO:0008006" key="9">
    <source>
        <dbReference type="Google" id="ProtNLM"/>
    </source>
</evidence>
<dbReference type="Proteomes" id="UP000595140">
    <property type="component" value="Unassembled WGS sequence"/>
</dbReference>
<evidence type="ECO:0000313" key="7">
    <source>
        <dbReference type="EMBL" id="VFQ92953.1"/>
    </source>
</evidence>
<evidence type="ECO:0000256" key="3">
    <source>
        <dbReference type="ARBA" id="ARBA00022761"/>
    </source>
</evidence>
<evidence type="ECO:0000256" key="1">
    <source>
        <dbReference type="ARBA" id="ARBA00002410"/>
    </source>
</evidence>
<keyword evidence="8" id="KW-1185">Reference proteome</keyword>
<comment type="similarity">
    <text evidence="5">Belongs to the APS1/VSP family.</text>
</comment>
<organism evidence="7 8">
    <name type="scientific">Cuscuta campestris</name>
    <dbReference type="NCBI Taxonomy" id="132261"/>
    <lineage>
        <taxon>Eukaryota</taxon>
        <taxon>Viridiplantae</taxon>
        <taxon>Streptophyta</taxon>
        <taxon>Embryophyta</taxon>
        <taxon>Tracheophyta</taxon>
        <taxon>Spermatophyta</taxon>
        <taxon>Magnoliopsida</taxon>
        <taxon>eudicotyledons</taxon>
        <taxon>Gunneridae</taxon>
        <taxon>Pentapetalae</taxon>
        <taxon>asterids</taxon>
        <taxon>lamiids</taxon>
        <taxon>Solanales</taxon>
        <taxon>Convolvulaceae</taxon>
        <taxon>Cuscuteae</taxon>
        <taxon>Cuscuta</taxon>
        <taxon>Cuscuta subgen. Grammica</taxon>
        <taxon>Cuscuta sect. Cleistogrammica</taxon>
    </lineage>
</organism>
<dbReference type="GO" id="GO:0003993">
    <property type="term" value="F:acid phosphatase activity"/>
    <property type="evidence" value="ECO:0007669"/>
    <property type="project" value="InterPro"/>
</dbReference>
<dbReference type="PANTHER" id="PTHR31284:SF19">
    <property type="entry name" value="VEGETATIVE STORAGE PROTEIN 1-RELATED"/>
    <property type="match status" value="1"/>
</dbReference>
<protein>
    <recommendedName>
        <fullName evidence="9">Acid phosphatase</fullName>
    </recommendedName>
</protein>
<dbReference type="EMBL" id="OOIL02004704">
    <property type="protein sequence ID" value="VFQ92953.1"/>
    <property type="molecule type" value="Genomic_DNA"/>
</dbReference>
<dbReference type="GO" id="GO:0045735">
    <property type="term" value="F:nutrient reservoir activity"/>
    <property type="evidence" value="ECO:0007669"/>
    <property type="project" value="UniProtKB-KW"/>
</dbReference>
<dbReference type="InterPro" id="IPR036412">
    <property type="entry name" value="HAD-like_sf"/>
</dbReference>
<name>A0A484MVJ5_9ASTE</name>
<keyword evidence="2 6" id="KW-0732">Signal</keyword>
<feature type="signal peptide" evidence="6">
    <location>
        <begin position="1"/>
        <end position="21"/>
    </location>
</feature>
<feature type="chain" id="PRO_5019840462" description="Acid phosphatase" evidence="6">
    <location>
        <begin position="22"/>
        <end position="272"/>
    </location>
</feature>
<dbReference type="NCBIfam" id="TIGR01675">
    <property type="entry name" value="plant-AP"/>
    <property type="match status" value="1"/>
</dbReference>
<evidence type="ECO:0000256" key="6">
    <source>
        <dbReference type="SAM" id="SignalP"/>
    </source>
</evidence>
<dbReference type="SUPFAM" id="SSF56784">
    <property type="entry name" value="HAD-like"/>
    <property type="match status" value="1"/>
</dbReference>
<dbReference type="CDD" id="cd07535">
    <property type="entry name" value="HAD_VSP"/>
    <property type="match status" value="1"/>
</dbReference>
<dbReference type="AlphaFoldDB" id="A0A484MVJ5"/>
<dbReference type="InterPro" id="IPR014403">
    <property type="entry name" value="APS1/VSP"/>
</dbReference>
<sequence length="272" mass="30924">MAATLVRLLLVSLLAATAASAATNSTHTQHHRRPPYNVHLLRHRTGAAGRHIPFINCLSWRLGVETNNIRDWHMVPRLCQGYVGHYMLGRQYHNDCAAVAAAALRYLAGLRHVNKDGKDVWVFDIDETALSNLPYYARADVGFGAKAYNETKFEEWVKEAKAPAMPETLRLYRRVLSMGIKVVFISATKEELRPARVLNLHQSGFRIWESLILRERNETGGAVVEYKTRKRTELVKKGYRIVGNIGDQWSDLVGENVGFRTFKMPDPMYYVA</sequence>
<dbReference type="OrthoDB" id="59415at2759"/>
<dbReference type="InterPro" id="IPR005519">
    <property type="entry name" value="Acid_phosphat_B-like"/>
</dbReference>
<evidence type="ECO:0000256" key="4">
    <source>
        <dbReference type="ARBA" id="ARBA00023180"/>
    </source>
</evidence>
<reference evidence="7 8" key="1">
    <citation type="submission" date="2018-04" db="EMBL/GenBank/DDBJ databases">
        <authorList>
            <person name="Vogel A."/>
        </authorList>
    </citation>
    <scope>NUCLEOTIDE SEQUENCE [LARGE SCALE GENOMIC DNA]</scope>
</reference>
<dbReference type="InterPro" id="IPR023214">
    <property type="entry name" value="HAD_sf"/>
</dbReference>
<evidence type="ECO:0000313" key="8">
    <source>
        <dbReference type="Proteomes" id="UP000595140"/>
    </source>
</evidence>
<keyword evidence="4" id="KW-0325">Glycoprotein</keyword>
<dbReference type="InterPro" id="IPR010028">
    <property type="entry name" value="Acid_phosphatase_pln"/>
</dbReference>
<accession>A0A484MVJ5</accession>
<keyword evidence="3" id="KW-0758">Storage protein</keyword>
<proteinExistence type="inferred from homology"/>
<dbReference type="PANTHER" id="PTHR31284">
    <property type="entry name" value="ACID PHOSPHATASE-LIKE PROTEIN"/>
    <property type="match status" value="1"/>
</dbReference>
<dbReference type="Pfam" id="PF03767">
    <property type="entry name" value="Acid_phosphat_B"/>
    <property type="match status" value="1"/>
</dbReference>
<gene>
    <name evidence="7" type="ORF">CCAM_LOCUS34729</name>
</gene>
<evidence type="ECO:0000256" key="5">
    <source>
        <dbReference type="PIRNR" id="PIRNR002674"/>
    </source>
</evidence>
<evidence type="ECO:0000256" key="2">
    <source>
        <dbReference type="ARBA" id="ARBA00022729"/>
    </source>
</evidence>